<evidence type="ECO:0000313" key="3">
    <source>
        <dbReference type="Proteomes" id="UP000599437"/>
    </source>
</evidence>
<feature type="region of interest" description="Disordered" evidence="1">
    <location>
        <begin position="264"/>
        <end position="291"/>
    </location>
</feature>
<organism evidence="2 3">
    <name type="scientific">Streptomyces chryseus</name>
    <dbReference type="NCBI Taxonomy" id="68186"/>
    <lineage>
        <taxon>Bacteria</taxon>
        <taxon>Bacillati</taxon>
        <taxon>Actinomycetota</taxon>
        <taxon>Actinomycetes</taxon>
        <taxon>Kitasatosporales</taxon>
        <taxon>Streptomycetaceae</taxon>
        <taxon>Streptomyces</taxon>
    </lineage>
</organism>
<name>A0ABQ3ED18_9ACTN</name>
<dbReference type="RefSeq" id="WP_229843798.1">
    <property type="nucleotide sequence ID" value="NZ_BMVO01000039.1"/>
</dbReference>
<accession>A0ABQ3ED18</accession>
<keyword evidence="3" id="KW-1185">Reference proteome</keyword>
<evidence type="ECO:0008006" key="4">
    <source>
        <dbReference type="Google" id="ProtNLM"/>
    </source>
</evidence>
<gene>
    <name evidence="2" type="ORF">GCM10010346_63060</name>
</gene>
<protein>
    <recommendedName>
        <fullName evidence="4">Helix-turn-helix domain-containing protein</fullName>
    </recommendedName>
</protein>
<sequence length="602" mass="63739">MSALAAAAALVPAQRSSMSPVASNAAPMVRRQRVKVPMRLVSSPFYADVALSVYVKVAALAARPEGCDARSVKIASYLGLSVASAERGMKQLTRPGPDGIVELRSHRRTLPGGKGQSALRRVRVMTRTEKFVWLPVAAAEDLTPRQLRAYAVIMFAEKMGIALTVGELAGYLRHHSGRKAGQPISAAAAGEVVDGVEAARWVTVQRRAGLQGRHRYIAHDIAPEAVVKAGEQVADSAPEEVREGAEQPVEGVVDGAACPLVGEGSGVRVDEGSLANKELPRTDSPDDEGALISPAVGEVQVVEGAEAVENAATAQARSEGEGGVALRAGEISQPSSKPNGEKRSSKGGGSARSSYTGPQLAMSPEIYAVLEPVHVLLKRVTNDFVVRKIAREVGRQLREGTVADRLHHRLTARLAKVMISDIRDPGRWLLGVALPRWGCGHQDCEAGIIWRTGAACELCAETVQDRFAARQREQRLEQGLCPQHGTRPGPSGRCADCELEAAIRRPARVPMAREPEGAQRSSCGGCGCVIFLTGQAVDTGLCRLCREEADALAAVEPAAPAAPSVPGTCSGRDGETLCTRRALPTRSVCLTHRSQELAGEVT</sequence>
<dbReference type="Proteomes" id="UP000599437">
    <property type="component" value="Unassembled WGS sequence"/>
</dbReference>
<evidence type="ECO:0000313" key="2">
    <source>
        <dbReference type="EMBL" id="GHB31077.1"/>
    </source>
</evidence>
<proteinExistence type="predicted"/>
<reference evidence="3" key="1">
    <citation type="journal article" date="2019" name="Int. J. Syst. Evol. Microbiol.">
        <title>The Global Catalogue of Microorganisms (GCM) 10K type strain sequencing project: providing services to taxonomists for standard genome sequencing and annotation.</title>
        <authorList>
            <consortium name="The Broad Institute Genomics Platform"/>
            <consortium name="The Broad Institute Genome Sequencing Center for Infectious Disease"/>
            <person name="Wu L."/>
            <person name="Ma J."/>
        </authorList>
    </citation>
    <scope>NUCLEOTIDE SEQUENCE [LARGE SCALE GENOMIC DNA]</scope>
    <source>
        <strain evidence="3">JCM 4737</strain>
    </source>
</reference>
<comment type="caution">
    <text evidence="2">The sequence shown here is derived from an EMBL/GenBank/DDBJ whole genome shotgun (WGS) entry which is preliminary data.</text>
</comment>
<dbReference type="EMBL" id="BMVO01000039">
    <property type="protein sequence ID" value="GHB31077.1"/>
    <property type="molecule type" value="Genomic_DNA"/>
</dbReference>
<feature type="region of interest" description="Disordered" evidence="1">
    <location>
        <begin position="312"/>
        <end position="357"/>
    </location>
</feature>
<evidence type="ECO:0000256" key="1">
    <source>
        <dbReference type="SAM" id="MobiDB-lite"/>
    </source>
</evidence>